<evidence type="ECO:0000313" key="3">
    <source>
        <dbReference type="Proteomes" id="UP000886886"/>
    </source>
</evidence>
<reference evidence="2" key="1">
    <citation type="submission" date="2020-10" db="EMBL/GenBank/DDBJ databases">
        <authorList>
            <person name="Gilroy R."/>
        </authorList>
    </citation>
    <scope>NUCLEOTIDE SEQUENCE</scope>
    <source>
        <strain evidence="2">ChiSjej3B21-11622</strain>
    </source>
</reference>
<reference evidence="2" key="2">
    <citation type="journal article" date="2021" name="PeerJ">
        <title>Extensive microbial diversity within the chicken gut microbiome revealed by metagenomics and culture.</title>
        <authorList>
            <person name="Gilroy R."/>
            <person name="Ravi A."/>
            <person name="Getino M."/>
            <person name="Pursley I."/>
            <person name="Horton D.L."/>
            <person name="Alikhan N.F."/>
            <person name="Baker D."/>
            <person name="Gharbi K."/>
            <person name="Hall N."/>
            <person name="Watson M."/>
            <person name="Adriaenssens E.M."/>
            <person name="Foster-Nyarko E."/>
            <person name="Jarju S."/>
            <person name="Secka A."/>
            <person name="Antonio M."/>
            <person name="Oren A."/>
            <person name="Chaudhuri R.R."/>
            <person name="La Ragione R."/>
            <person name="Hildebrand F."/>
            <person name="Pallen M.J."/>
        </authorList>
    </citation>
    <scope>NUCLEOTIDE SEQUENCE</scope>
    <source>
        <strain evidence="2">ChiSjej3B21-11622</strain>
    </source>
</reference>
<evidence type="ECO:0000313" key="2">
    <source>
        <dbReference type="EMBL" id="HIQ98001.1"/>
    </source>
</evidence>
<name>A0A9D1D203_9FIRM</name>
<dbReference type="AlphaFoldDB" id="A0A9D1D203"/>
<dbReference type="InterPro" id="IPR014198">
    <property type="entry name" value="Spore_III_AB"/>
</dbReference>
<keyword evidence="1" id="KW-0812">Transmembrane</keyword>
<proteinExistence type="predicted"/>
<protein>
    <submittedName>
        <fullName evidence="2">Stage III sporulation protein AB</fullName>
    </submittedName>
</protein>
<dbReference type="Pfam" id="PF09548">
    <property type="entry name" value="Spore_III_AB"/>
    <property type="match status" value="1"/>
</dbReference>
<sequence>MLKALGMACLFLGCFFWGFNKSLLLKGRITALTELQKLLNLICGEIRCGHTPLPEAFLLSGRKVRAPFGRFASELGESLLKEEKKPFVDLWEEKLSLLGRTGLLSEDLDLIRELGGRIQSVDVGIQLEVLKFYEEMAGGRAKKAGEEYTVKARMYRYLGVLFGLFVVILLF</sequence>
<dbReference type="Proteomes" id="UP000886886">
    <property type="component" value="Unassembled WGS sequence"/>
</dbReference>
<dbReference type="EMBL" id="DVFT01000229">
    <property type="protein sequence ID" value="HIQ98001.1"/>
    <property type="molecule type" value="Genomic_DNA"/>
</dbReference>
<keyword evidence="1" id="KW-1133">Transmembrane helix</keyword>
<accession>A0A9D1D203</accession>
<gene>
    <name evidence="2" type="ORF">IAB26_15735</name>
</gene>
<organism evidence="2 3">
    <name type="scientific">Candidatus Limivivens merdigallinarum</name>
    <dbReference type="NCBI Taxonomy" id="2840859"/>
    <lineage>
        <taxon>Bacteria</taxon>
        <taxon>Bacillati</taxon>
        <taxon>Bacillota</taxon>
        <taxon>Clostridia</taxon>
        <taxon>Lachnospirales</taxon>
        <taxon>Lachnospiraceae</taxon>
        <taxon>Lachnospiraceae incertae sedis</taxon>
        <taxon>Candidatus Limivivens</taxon>
    </lineage>
</organism>
<feature type="transmembrane region" description="Helical" evidence="1">
    <location>
        <begin position="154"/>
        <end position="170"/>
    </location>
</feature>
<keyword evidence="1" id="KW-0472">Membrane</keyword>
<comment type="caution">
    <text evidence="2">The sequence shown here is derived from an EMBL/GenBank/DDBJ whole genome shotgun (WGS) entry which is preliminary data.</text>
</comment>
<evidence type="ECO:0000256" key="1">
    <source>
        <dbReference type="SAM" id="Phobius"/>
    </source>
</evidence>